<name>A0ABR8DIV3_9NOSO</name>
<protein>
    <submittedName>
        <fullName evidence="1">Uncharacterized protein</fullName>
    </submittedName>
</protein>
<proteinExistence type="predicted"/>
<gene>
    <name evidence="1" type="ORF">H6G97_07610</name>
</gene>
<sequence length="229" mass="25347">MVIMKGYVLTLALTSLVSWGFGLTENSSAGAVSRLDTTQLSQTLQAQSSNLPRAIAHKILRDASKRSGVPRRELQITQVVSKTFGNPCEFNFGEICTREYNPIEGWKVVVRVRQDSWTYHVDKSGKQIVLDPKVSALQILPKTISYAILTDASNRSGVAIADLTITKATPRTFGNSCVFGFGEVCIQIFDPIEGWEVIVKVKGQFWTYHVNKDGSQIVLDPKVTVIKKN</sequence>
<evidence type="ECO:0000313" key="2">
    <source>
        <dbReference type="Proteomes" id="UP000623440"/>
    </source>
</evidence>
<accession>A0ABR8DIV3</accession>
<keyword evidence="2" id="KW-1185">Reference proteome</keyword>
<comment type="caution">
    <text evidence="1">The sequence shown here is derived from an EMBL/GenBank/DDBJ whole genome shotgun (WGS) entry which is preliminary data.</text>
</comment>
<organism evidence="1 2">
    <name type="scientific">Nostoc flagelliforme FACHB-838</name>
    <dbReference type="NCBI Taxonomy" id="2692904"/>
    <lineage>
        <taxon>Bacteria</taxon>
        <taxon>Bacillati</taxon>
        <taxon>Cyanobacteriota</taxon>
        <taxon>Cyanophyceae</taxon>
        <taxon>Nostocales</taxon>
        <taxon>Nostocaceae</taxon>
        <taxon>Nostoc</taxon>
    </lineage>
</organism>
<dbReference type="EMBL" id="JACJSI010000010">
    <property type="protein sequence ID" value="MBD2529442.1"/>
    <property type="molecule type" value="Genomic_DNA"/>
</dbReference>
<dbReference type="Proteomes" id="UP000623440">
    <property type="component" value="Unassembled WGS sequence"/>
</dbReference>
<evidence type="ECO:0000313" key="1">
    <source>
        <dbReference type="EMBL" id="MBD2529442.1"/>
    </source>
</evidence>
<reference evidence="1 2" key="1">
    <citation type="journal article" date="2020" name="ISME J.">
        <title>Comparative genomics reveals insights into cyanobacterial evolution and habitat adaptation.</title>
        <authorList>
            <person name="Chen M.Y."/>
            <person name="Teng W.K."/>
            <person name="Zhao L."/>
            <person name="Hu C.X."/>
            <person name="Zhou Y.K."/>
            <person name="Han B.P."/>
            <person name="Song L.R."/>
            <person name="Shu W.S."/>
        </authorList>
    </citation>
    <scope>NUCLEOTIDE SEQUENCE [LARGE SCALE GENOMIC DNA]</scope>
    <source>
        <strain evidence="1 2">FACHB-838</strain>
    </source>
</reference>